<reference evidence="2" key="3">
    <citation type="submission" date="2020-12" db="UniProtKB">
        <authorList>
            <consortium name="EnsemblPlants"/>
        </authorList>
    </citation>
    <scope>IDENTIFICATION</scope>
</reference>
<gene>
    <name evidence="1" type="ORF">PHYPA_002914</name>
</gene>
<dbReference type="PaxDb" id="3218-PP1S343_68V6.1"/>
<reference evidence="1 3" key="1">
    <citation type="journal article" date="2008" name="Science">
        <title>The Physcomitrella genome reveals evolutionary insights into the conquest of land by plants.</title>
        <authorList>
            <person name="Rensing S."/>
            <person name="Lang D."/>
            <person name="Zimmer A."/>
            <person name="Terry A."/>
            <person name="Salamov A."/>
            <person name="Shapiro H."/>
            <person name="Nishiyama T."/>
            <person name="Perroud P.-F."/>
            <person name="Lindquist E."/>
            <person name="Kamisugi Y."/>
            <person name="Tanahashi T."/>
            <person name="Sakakibara K."/>
            <person name="Fujita T."/>
            <person name="Oishi K."/>
            <person name="Shin-I T."/>
            <person name="Kuroki Y."/>
            <person name="Toyoda A."/>
            <person name="Suzuki Y."/>
            <person name="Hashimoto A."/>
            <person name="Yamaguchi K."/>
            <person name="Sugano A."/>
            <person name="Kohara Y."/>
            <person name="Fujiyama A."/>
            <person name="Anterola A."/>
            <person name="Aoki S."/>
            <person name="Ashton N."/>
            <person name="Barbazuk W.B."/>
            <person name="Barker E."/>
            <person name="Bennetzen J."/>
            <person name="Bezanilla M."/>
            <person name="Blankenship R."/>
            <person name="Cho S.H."/>
            <person name="Dutcher S."/>
            <person name="Estelle M."/>
            <person name="Fawcett J.A."/>
            <person name="Gundlach H."/>
            <person name="Hanada K."/>
            <person name="Heyl A."/>
            <person name="Hicks K.A."/>
            <person name="Hugh J."/>
            <person name="Lohr M."/>
            <person name="Mayer K."/>
            <person name="Melkozernov A."/>
            <person name="Murata T."/>
            <person name="Nelson D."/>
            <person name="Pils B."/>
            <person name="Prigge M."/>
            <person name="Reiss B."/>
            <person name="Renner T."/>
            <person name="Rombauts S."/>
            <person name="Rushton P."/>
            <person name="Sanderfoot A."/>
            <person name="Schween G."/>
            <person name="Shiu S.-H."/>
            <person name="Stueber K."/>
            <person name="Theodoulou F.L."/>
            <person name="Tu H."/>
            <person name="Van de Peer Y."/>
            <person name="Verrier P.J."/>
            <person name="Waters E."/>
            <person name="Wood A."/>
            <person name="Yang L."/>
            <person name="Cove D."/>
            <person name="Cuming A."/>
            <person name="Hasebe M."/>
            <person name="Lucas S."/>
            <person name="Mishler D.B."/>
            <person name="Reski R."/>
            <person name="Grigoriev I."/>
            <person name="Quatrano R.S."/>
            <person name="Boore J.L."/>
        </authorList>
    </citation>
    <scope>NUCLEOTIDE SEQUENCE [LARGE SCALE GENOMIC DNA]</scope>
    <source>
        <strain evidence="2 3">cv. Gransden 2004</strain>
    </source>
</reference>
<evidence type="ECO:0000313" key="1">
    <source>
        <dbReference type="EMBL" id="PNR60121.1"/>
    </source>
</evidence>
<reference evidence="1 3" key="2">
    <citation type="journal article" date="2018" name="Plant J.">
        <title>The Physcomitrella patens chromosome-scale assembly reveals moss genome structure and evolution.</title>
        <authorList>
            <person name="Lang D."/>
            <person name="Ullrich K.K."/>
            <person name="Murat F."/>
            <person name="Fuchs J."/>
            <person name="Jenkins J."/>
            <person name="Haas F.B."/>
            <person name="Piednoel M."/>
            <person name="Gundlach H."/>
            <person name="Van Bel M."/>
            <person name="Meyberg R."/>
            <person name="Vives C."/>
            <person name="Morata J."/>
            <person name="Symeonidi A."/>
            <person name="Hiss M."/>
            <person name="Muchero W."/>
            <person name="Kamisugi Y."/>
            <person name="Saleh O."/>
            <person name="Blanc G."/>
            <person name="Decker E.L."/>
            <person name="van Gessel N."/>
            <person name="Grimwood J."/>
            <person name="Hayes R.D."/>
            <person name="Graham S.W."/>
            <person name="Gunter L.E."/>
            <person name="McDaniel S.F."/>
            <person name="Hoernstein S.N.W."/>
            <person name="Larsson A."/>
            <person name="Li F.W."/>
            <person name="Perroud P.F."/>
            <person name="Phillips J."/>
            <person name="Ranjan P."/>
            <person name="Rokshar D.S."/>
            <person name="Rothfels C.J."/>
            <person name="Schneider L."/>
            <person name="Shu S."/>
            <person name="Stevenson D.W."/>
            <person name="Thummler F."/>
            <person name="Tillich M."/>
            <person name="Villarreal Aguilar J.C."/>
            <person name="Widiez T."/>
            <person name="Wong G.K."/>
            <person name="Wymore A."/>
            <person name="Zhang Y."/>
            <person name="Zimmer A.D."/>
            <person name="Quatrano R.S."/>
            <person name="Mayer K.F.X."/>
            <person name="Goodstein D."/>
            <person name="Casacuberta J.M."/>
            <person name="Vandepoele K."/>
            <person name="Reski R."/>
            <person name="Cuming A.C."/>
            <person name="Tuskan G.A."/>
            <person name="Maumus F."/>
            <person name="Salse J."/>
            <person name="Schmutz J."/>
            <person name="Rensing S.A."/>
        </authorList>
    </citation>
    <scope>NUCLEOTIDE SEQUENCE [LARGE SCALE GENOMIC DNA]</scope>
    <source>
        <strain evidence="2 3">cv. Gransden 2004</strain>
    </source>
</reference>
<dbReference type="AlphaFoldDB" id="A0A2K1L277"/>
<dbReference type="Proteomes" id="UP000006727">
    <property type="component" value="Chromosome 2"/>
</dbReference>
<dbReference type="InParanoid" id="A0A2K1L277"/>
<accession>A0A2K1L277</accession>
<dbReference type="EnsemblPlants" id="Pp3c2_18960V3.1">
    <property type="protein sequence ID" value="PAC:32934628.CDS.1"/>
    <property type="gene ID" value="Pp3c2_18960"/>
</dbReference>
<sequence length="63" mass="6681">MYLHLQRQCSGKGSSLQVMHPSVVVPSVGDNRLGVAEPNLSLTSGLERLCGCSVSSDCFGRSE</sequence>
<evidence type="ECO:0000313" key="3">
    <source>
        <dbReference type="Proteomes" id="UP000006727"/>
    </source>
</evidence>
<name>A0A2K1L277_PHYPA</name>
<proteinExistence type="predicted"/>
<dbReference type="EMBL" id="ABEU02000002">
    <property type="protein sequence ID" value="PNR60121.1"/>
    <property type="molecule type" value="Genomic_DNA"/>
</dbReference>
<organism evidence="1">
    <name type="scientific">Physcomitrium patens</name>
    <name type="common">Spreading-leaved earth moss</name>
    <name type="synonym">Physcomitrella patens</name>
    <dbReference type="NCBI Taxonomy" id="3218"/>
    <lineage>
        <taxon>Eukaryota</taxon>
        <taxon>Viridiplantae</taxon>
        <taxon>Streptophyta</taxon>
        <taxon>Embryophyta</taxon>
        <taxon>Bryophyta</taxon>
        <taxon>Bryophytina</taxon>
        <taxon>Bryopsida</taxon>
        <taxon>Funariidae</taxon>
        <taxon>Funariales</taxon>
        <taxon>Funariaceae</taxon>
        <taxon>Physcomitrium</taxon>
    </lineage>
</organism>
<dbReference type="Gramene" id="Pp3c2_18960V3.1">
    <property type="protein sequence ID" value="PAC:32934628.CDS.1"/>
    <property type="gene ID" value="Pp3c2_18960"/>
</dbReference>
<protein>
    <submittedName>
        <fullName evidence="1 2">Uncharacterized protein</fullName>
    </submittedName>
</protein>
<evidence type="ECO:0000313" key="2">
    <source>
        <dbReference type="EnsemblPlants" id="PAC:32934628.CDS.1"/>
    </source>
</evidence>
<keyword evidence="3" id="KW-1185">Reference proteome</keyword>